<dbReference type="EMBL" id="JAHRHY010000006">
    <property type="protein sequence ID" value="KAG9068433.1"/>
    <property type="molecule type" value="Genomic_DNA"/>
</dbReference>
<comment type="caution">
    <text evidence="2">The sequence shown here is derived from an EMBL/GenBank/DDBJ whole genome shotgun (WGS) entry which is preliminary data.</text>
</comment>
<dbReference type="InterPro" id="IPR032675">
    <property type="entry name" value="LRR_dom_sf"/>
</dbReference>
<keyword evidence="3" id="KW-1185">Reference proteome</keyword>
<proteinExistence type="predicted"/>
<evidence type="ECO:0000313" key="2">
    <source>
        <dbReference type="EMBL" id="KAG9068433.1"/>
    </source>
</evidence>
<reference evidence="2" key="1">
    <citation type="submission" date="2021-06" db="EMBL/GenBank/DDBJ databases">
        <title>Genome Sequence of Mortierella hyaline Strain SCG-10, a Cold-Adapted, Nitrate-Reducing Fungus Isolated from Soil in Minnesota, USA.</title>
        <authorList>
            <person name="Aldossari N."/>
        </authorList>
    </citation>
    <scope>NUCLEOTIDE SEQUENCE</scope>
    <source>
        <strain evidence="2">SCG-10</strain>
    </source>
</reference>
<protein>
    <submittedName>
        <fullName evidence="2">Uncharacterized protein</fullName>
    </submittedName>
</protein>
<dbReference type="SUPFAM" id="SSF52047">
    <property type="entry name" value="RNI-like"/>
    <property type="match status" value="1"/>
</dbReference>
<evidence type="ECO:0000313" key="3">
    <source>
        <dbReference type="Proteomes" id="UP000707451"/>
    </source>
</evidence>
<dbReference type="Proteomes" id="UP000707451">
    <property type="component" value="Unassembled WGS sequence"/>
</dbReference>
<feature type="region of interest" description="Disordered" evidence="1">
    <location>
        <begin position="531"/>
        <end position="562"/>
    </location>
</feature>
<feature type="region of interest" description="Disordered" evidence="1">
    <location>
        <begin position="590"/>
        <end position="612"/>
    </location>
</feature>
<evidence type="ECO:0000256" key="1">
    <source>
        <dbReference type="SAM" id="MobiDB-lite"/>
    </source>
</evidence>
<name>A0A9P7XXH9_9FUNG</name>
<sequence length="687" mass="78375">MEDDYLFAYRYSGEMQYGVRHRWLISLPILPGEPHLSPIFYLGRHLLRMEIRQTVFDDCEAIDFLIHLLRYDGAFTFDMELKVMSTRRITSFENHESTVLFSRTTTTHLVKDFMLRANDKSSQTVILEVTFIGMRETSGLQNGKTRLRLELNGASLPEFAYGAQQFFWRAVSRFEELEYSGFDQSRRGLNLDVAFSRLKRLTYLTVDGNDMRDHDLRILKVCRGLTRLRWSRTFEGLPVDVFVPYLELPLLEDLELERVAYTDEGFAAIICHVPPLKHLRLKSTMLSGCWIIGLYSRGYMETCQKIGSLRRNSSEVDYLKGSESEPEELGGDRDEDEEDVIAAVTIQRVDVPRNIPDNMLRALEASSQNQANDMQVLTKLLSAANDNLAQQSSQSVWTNNMLACLAEDFRKQQEQLRVQAACIQSMQQAMDSMARQQRFQGPIPGYSGQSNHFGTSGVPGPGWLPPSGRNSGTSSPTPKQKQSKSVKGSTPVAILPLHPGSDIQDLPSTVAPPSIQHHPSELELLLRNQPKDTRPSETHPPEPAVGQSKGTERSRGQPRDDWFIWTRDHNSTKSIYEEFRRYESELKAKLEPTDGNSKRRARLPQRQADNTERHVSNIRRIANEVNLIQKRLMQDDIISKDEALLAAFEEIDGLVKRRSRDGNYSCNQATELCTEQMIARGELKTRK</sequence>
<feature type="compositionally biased region" description="Low complexity" evidence="1">
    <location>
        <begin position="473"/>
        <end position="487"/>
    </location>
</feature>
<accession>A0A9P7XXH9</accession>
<feature type="region of interest" description="Disordered" evidence="1">
    <location>
        <begin position="433"/>
        <end position="515"/>
    </location>
</feature>
<dbReference type="Gene3D" id="3.80.10.10">
    <property type="entry name" value="Ribonuclease Inhibitor"/>
    <property type="match status" value="1"/>
</dbReference>
<feature type="compositionally biased region" description="Basic and acidic residues" evidence="1">
    <location>
        <begin position="550"/>
        <end position="562"/>
    </location>
</feature>
<organism evidence="2 3">
    <name type="scientific">Linnemannia hyalina</name>
    <dbReference type="NCBI Taxonomy" id="64524"/>
    <lineage>
        <taxon>Eukaryota</taxon>
        <taxon>Fungi</taxon>
        <taxon>Fungi incertae sedis</taxon>
        <taxon>Mucoromycota</taxon>
        <taxon>Mortierellomycotina</taxon>
        <taxon>Mortierellomycetes</taxon>
        <taxon>Mortierellales</taxon>
        <taxon>Mortierellaceae</taxon>
        <taxon>Linnemannia</taxon>
    </lineage>
</organism>
<feature type="compositionally biased region" description="Basic and acidic residues" evidence="1">
    <location>
        <begin position="531"/>
        <end position="540"/>
    </location>
</feature>
<dbReference type="AlphaFoldDB" id="A0A9P7XXH9"/>
<dbReference type="OrthoDB" id="2423402at2759"/>
<gene>
    <name evidence="2" type="ORF">KI688_010701</name>
</gene>